<evidence type="ECO:0000313" key="10">
    <source>
        <dbReference type="Proteomes" id="UP001523550"/>
    </source>
</evidence>
<keyword evidence="4" id="KW-0677">Repeat</keyword>
<feature type="chain" id="PRO_5046546345" evidence="7">
    <location>
        <begin position="28"/>
        <end position="458"/>
    </location>
</feature>
<evidence type="ECO:0000256" key="2">
    <source>
        <dbReference type="ARBA" id="ARBA00022670"/>
    </source>
</evidence>
<name>A0ABT1GAG6_9GAMM</name>
<evidence type="ECO:0000256" key="4">
    <source>
        <dbReference type="ARBA" id="ARBA00022737"/>
    </source>
</evidence>
<comment type="caution">
    <text evidence="9">The sequence shown here is derived from an EMBL/GenBank/DDBJ whole genome shotgun (WGS) entry which is preliminary data.</text>
</comment>
<sequence length="458" mass="49014">MSGSVLRLAATVLFVASCGLIAQPAAASLPQSDGEGRELPSLAPMIEEVGPAVVNISTRGTAEVRQHPFANDPFFRRFFDMPDQPQQRETQSLGSGVIVDAENGIILTNHHVIKNADEISVQLQDNRRYEAEVVGSDEQTDVAVIRIDAENLKQITLADSDEIRVGDFVVAIGNPFGLDHTVTSGIVSGLGRALQGSGQRIEDFIQTDAAINPGNSGGALVTLDGRLVGINTAILGRSGNIGIGFAIPTNLARGIMDQIMDDGQVRRGRLGVSVQNLTPEFADAMDIDRRDGALVTQVAPNSAAEEAGIEEGDVITRVNDRPITSIRELVTRIGLLRVGESVSIELLREGETLTVEAVIGDPEETTVSAEDLHPKLEGASFTELDERSPLFGRVEGVLVEDVSGRSPASRHLREGDVITSVNRQAVRNLAEFQEAVEDADTLVLNVRRGEGALFVLIR</sequence>
<protein>
    <submittedName>
        <fullName evidence="9">Do/DeqQ family serine protease</fullName>
    </submittedName>
</protein>
<dbReference type="NCBIfam" id="TIGR02037">
    <property type="entry name" value="degP_htrA_DO"/>
    <property type="match status" value="1"/>
</dbReference>
<gene>
    <name evidence="9" type="ORF">J2T60_002314</name>
</gene>
<dbReference type="EMBL" id="JALJYF010000002">
    <property type="protein sequence ID" value="MCP1728314.1"/>
    <property type="molecule type" value="Genomic_DNA"/>
</dbReference>
<keyword evidence="6" id="KW-0720">Serine protease</keyword>
<keyword evidence="5" id="KW-0378">Hydrolase</keyword>
<feature type="domain" description="PDZ" evidence="8">
    <location>
        <begin position="267"/>
        <end position="350"/>
    </location>
</feature>
<dbReference type="InterPro" id="IPR036034">
    <property type="entry name" value="PDZ_sf"/>
</dbReference>
<dbReference type="Proteomes" id="UP001523550">
    <property type="component" value="Unassembled WGS sequence"/>
</dbReference>
<dbReference type="SUPFAM" id="SSF50156">
    <property type="entry name" value="PDZ domain-like"/>
    <property type="match status" value="2"/>
</dbReference>
<dbReference type="PROSITE" id="PS50106">
    <property type="entry name" value="PDZ"/>
    <property type="match status" value="2"/>
</dbReference>
<dbReference type="InterPro" id="IPR011782">
    <property type="entry name" value="Pept_S1C_Do"/>
</dbReference>
<feature type="domain" description="PDZ" evidence="8">
    <location>
        <begin position="378"/>
        <end position="429"/>
    </location>
</feature>
<dbReference type="PANTHER" id="PTHR22939">
    <property type="entry name" value="SERINE PROTEASE FAMILY S1C HTRA-RELATED"/>
    <property type="match status" value="1"/>
</dbReference>
<dbReference type="Pfam" id="PF13365">
    <property type="entry name" value="Trypsin_2"/>
    <property type="match status" value="1"/>
</dbReference>
<dbReference type="Gene3D" id="2.30.42.10">
    <property type="match status" value="2"/>
</dbReference>
<dbReference type="InterPro" id="IPR001940">
    <property type="entry name" value="Peptidase_S1C"/>
</dbReference>
<evidence type="ECO:0000256" key="1">
    <source>
        <dbReference type="ARBA" id="ARBA00010541"/>
    </source>
</evidence>
<evidence type="ECO:0000259" key="8">
    <source>
        <dbReference type="PROSITE" id="PS50106"/>
    </source>
</evidence>
<dbReference type="InterPro" id="IPR001478">
    <property type="entry name" value="PDZ"/>
</dbReference>
<reference evidence="9 10" key="1">
    <citation type="submission" date="2022-03" db="EMBL/GenBank/DDBJ databases">
        <title>Genomic Encyclopedia of Type Strains, Phase III (KMG-III): the genomes of soil and plant-associated and newly described type strains.</title>
        <authorList>
            <person name="Whitman W."/>
        </authorList>
    </citation>
    <scope>NUCLEOTIDE SEQUENCE [LARGE SCALE GENOMIC DNA]</scope>
    <source>
        <strain evidence="9 10">BSker1</strain>
    </source>
</reference>
<dbReference type="Pfam" id="PF13180">
    <property type="entry name" value="PDZ_2"/>
    <property type="match status" value="2"/>
</dbReference>
<evidence type="ECO:0000313" key="9">
    <source>
        <dbReference type="EMBL" id="MCP1728314.1"/>
    </source>
</evidence>
<evidence type="ECO:0000256" key="5">
    <source>
        <dbReference type="ARBA" id="ARBA00022801"/>
    </source>
</evidence>
<dbReference type="GO" id="GO:0006508">
    <property type="term" value="P:proteolysis"/>
    <property type="evidence" value="ECO:0007669"/>
    <property type="project" value="UniProtKB-KW"/>
</dbReference>
<dbReference type="InterPro" id="IPR009003">
    <property type="entry name" value="Peptidase_S1_PA"/>
</dbReference>
<dbReference type="Gene3D" id="2.40.10.120">
    <property type="match status" value="1"/>
</dbReference>
<dbReference type="PRINTS" id="PR00834">
    <property type="entry name" value="PROTEASES2C"/>
</dbReference>
<evidence type="ECO:0000256" key="7">
    <source>
        <dbReference type="SAM" id="SignalP"/>
    </source>
</evidence>
<keyword evidence="10" id="KW-1185">Reference proteome</keyword>
<keyword evidence="2 9" id="KW-0645">Protease</keyword>
<evidence type="ECO:0000256" key="3">
    <source>
        <dbReference type="ARBA" id="ARBA00022729"/>
    </source>
</evidence>
<dbReference type="PROSITE" id="PS51257">
    <property type="entry name" value="PROKAR_LIPOPROTEIN"/>
    <property type="match status" value="1"/>
</dbReference>
<dbReference type="GO" id="GO:0008233">
    <property type="term" value="F:peptidase activity"/>
    <property type="evidence" value="ECO:0007669"/>
    <property type="project" value="UniProtKB-KW"/>
</dbReference>
<dbReference type="SMART" id="SM00228">
    <property type="entry name" value="PDZ"/>
    <property type="match status" value="2"/>
</dbReference>
<proteinExistence type="inferred from homology"/>
<organism evidence="9 10">
    <name type="scientific">Natronospira proteinivora</name>
    <dbReference type="NCBI Taxonomy" id="1807133"/>
    <lineage>
        <taxon>Bacteria</taxon>
        <taxon>Pseudomonadati</taxon>
        <taxon>Pseudomonadota</taxon>
        <taxon>Gammaproteobacteria</taxon>
        <taxon>Natronospirales</taxon>
        <taxon>Natronospiraceae</taxon>
        <taxon>Natronospira</taxon>
    </lineage>
</organism>
<dbReference type="SUPFAM" id="SSF50494">
    <property type="entry name" value="Trypsin-like serine proteases"/>
    <property type="match status" value="1"/>
</dbReference>
<evidence type="ECO:0000256" key="6">
    <source>
        <dbReference type="ARBA" id="ARBA00022825"/>
    </source>
</evidence>
<comment type="similarity">
    <text evidence="1">Belongs to the peptidase S1C family.</text>
</comment>
<feature type="signal peptide" evidence="7">
    <location>
        <begin position="1"/>
        <end position="27"/>
    </location>
</feature>
<accession>A0ABT1GAG6</accession>
<keyword evidence="3 7" id="KW-0732">Signal</keyword>
<dbReference type="PANTHER" id="PTHR22939:SF129">
    <property type="entry name" value="SERINE PROTEASE HTRA2, MITOCHONDRIAL"/>
    <property type="match status" value="1"/>
</dbReference>